<feature type="compositionally biased region" description="Polar residues" evidence="7">
    <location>
        <begin position="1"/>
        <end position="12"/>
    </location>
</feature>
<dbReference type="GO" id="GO:0006351">
    <property type="term" value="P:DNA-templated transcription"/>
    <property type="evidence" value="ECO:0007669"/>
    <property type="project" value="InterPro"/>
</dbReference>
<dbReference type="SUPFAM" id="SSF64484">
    <property type="entry name" value="beta and beta-prime subunits of DNA dependent RNA-polymerase"/>
    <property type="match status" value="1"/>
</dbReference>
<dbReference type="Proteomes" id="UP000274429">
    <property type="component" value="Unassembled WGS sequence"/>
</dbReference>
<dbReference type="AlphaFoldDB" id="A0A3P7HJW8"/>
<proteinExistence type="inferred from homology"/>
<reference evidence="9 10" key="1">
    <citation type="submission" date="2018-11" db="EMBL/GenBank/DDBJ databases">
        <authorList>
            <consortium name="Pathogen Informatics"/>
        </authorList>
    </citation>
    <scope>NUCLEOTIDE SEQUENCE [LARGE SCALE GENOMIC DNA]</scope>
</reference>
<organism evidence="9 10">
    <name type="scientific">Hydatigena taeniaeformis</name>
    <name type="common">Feline tapeworm</name>
    <name type="synonym">Taenia taeniaeformis</name>
    <dbReference type="NCBI Taxonomy" id="6205"/>
    <lineage>
        <taxon>Eukaryota</taxon>
        <taxon>Metazoa</taxon>
        <taxon>Spiralia</taxon>
        <taxon>Lophotrochozoa</taxon>
        <taxon>Platyhelminthes</taxon>
        <taxon>Cestoda</taxon>
        <taxon>Eucestoda</taxon>
        <taxon>Cyclophyllidea</taxon>
        <taxon>Taeniidae</taxon>
        <taxon>Hydatigera</taxon>
    </lineage>
</organism>
<evidence type="ECO:0000256" key="2">
    <source>
        <dbReference type="ARBA" id="ARBA00012418"/>
    </source>
</evidence>
<feature type="region of interest" description="Disordered" evidence="7">
    <location>
        <begin position="1"/>
        <end position="56"/>
    </location>
</feature>
<dbReference type="PANTHER" id="PTHR19376:SF11">
    <property type="entry name" value="DNA-DIRECTED RNA POLYMERASE I SUBUNIT RPA1"/>
    <property type="match status" value="1"/>
</dbReference>
<evidence type="ECO:0000256" key="6">
    <source>
        <dbReference type="ARBA" id="ARBA00023163"/>
    </source>
</evidence>
<evidence type="ECO:0000259" key="8">
    <source>
        <dbReference type="Pfam" id="PF04998"/>
    </source>
</evidence>
<evidence type="ECO:0000256" key="7">
    <source>
        <dbReference type="SAM" id="MobiDB-lite"/>
    </source>
</evidence>
<dbReference type="Pfam" id="PF04998">
    <property type="entry name" value="RNA_pol_Rpb1_5"/>
    <property type="match status" value="1"/>
</dbReference>
<evidence type="ECO:0000256" key="5">
    <source>
        <dbReference type="ARBA" id="ARBA00022695"/>
    </source>
</evidence>
<evidence type="ECO:0000313" key="10">
    <source>
        <dbReference type="Proteomes" id="UP000274429"/>
    </source>
</evidence>
<dbReference type="EC" id="2.7.7.6" evidence="2"/>
<dbReference type="PANTHER" id="PTHR19376">
    <property type="entry name" value="DNA-DIRECTED RNA POLYMERASE"/>
    <property type="match status" value="1"/>
</dbReference>
<feature type="region of interest" description="Disordered" evidence="7">
    <location>
        <begin position="113"/>
        <end position="138"/>
    </location>
</feature>
<feature type="compositionally biased region" description="Basic and acidic residues" evidence="7">
    <location>
        <begin position="38"/>
        <end position="51"/>
    </location>
</feature>
<keyword evidence="4" id="KW-0808">Transferase</keyword>
<dbReference type="GO" id="GO:0005736">
    <property type="term" value="C:RNA polymerase I complex"/>
    <property type="evidence" value="ECO:0007669"/>
    <property type="project" value="TreeGrafter"/>
</dbReference>
<keyword evidence="5" id="KW-0548">Nucleotidyltransferase</keyword>
<protein>
    <recommendedName>
        <fullName evidence="2">DNA-directed RNA polymerase</fullName>
        <ecNumber evidence="2">2.7.7.6</ecNumber>
    </recommendedName>
</protein>
<dbReference type="GO" id="GO:0003677">
    <property type="term" value="F:DNA binding"/>
    <property type="evidence" value="ECO:0007669"/>
    <property type="project" value="InterPro"/>
</dbReference>
<feature type="compositionally biased region" description="Acidic residues" evidence="7">
    <location>
        <begin position="119"/>
        <end position="129"/>
    </location>
</feature>
<keyword evidence="10" id="KW-1185">Reference proteome</keyword>
<evidence type="ECO:0000256" key="3">
    <source>
        <dbReference type="ARBA" id="ARBA00022478"/>
    </source>
</evidence>
<keyword evidence="6" id="KW-0804">Transcription</keyword>
<comment type="similarity">
    <text evidence="1">Belongs to the RNA polymerase beta' chain family.</text>
</comment>
<accession>A0A3P7HJW8</accession>
<name>A0A3P7HJW8_HYDTA</name>
<evidence type="ECO:0000313" key="9">
    <source>
        <dbReference type="EMBL" id="VDM35608.1"/>
    </source>
</evidence>
<dbReference type="GO" id="GO:0003899">
    <property type="term" value="F:DNA-directed RNA polymerase activity"/>
    <property type="evidence" value="ECO:0007669"/>
    <property type="project" value="UniProtKB-EC"/>
</dbReference>
<sequence>MKALQRQRQQQAEGLDESEALNERRARSCDEWGEDDGAERNKRGELSRLTECRPSAQDGINTYFMEAVRRRRLEAEDEIEGDKTAEGGVNTHYEAIDEDDDEVAELREIGIDLEAAATESEDQEGTGDDDAMKTWQDVGNLRPEGSTFFASKTASEIGGAEVVELERGDEGDEEHGDELLLDRGQTEVTQSSAKGMDPRRINFVKSLHHRFTNYIYDTSATRSWVKLTISMFDPKDGRISIDLRTLVQRIISKSIVSFVPGIQKAFIDKTDPKKWVLRVEGVNLKVLSCYGNVFDLTKLYTNHVPAMQEHFGIEAARASLLREISSVFGHYGINVNPRHLKLVADYLTKTGLYRAFNRRTMEFHPSPMQRITFETATNALKSVIQESRP</sequence>
<dbReference type="InterPro" id="IPR007081">
    <property type="entry name" value="RNA_pol_Rpb1_5"/>
</dbReference>
<feature type="domain" description="RNA polymerase Rpb1" evidence="8">
    <location>
        <begin position="253"/>
        <end position="361"/>
    </location>
</feature>
<dbReference type="OrthoDB" id="270392at2759"/>
<gene>
    <name evidence="9" type="ORF">TTAC_LOCUS10628</name>
</gene>
<evidence type="ECO:0000256" key="4">
    <source>
        <dbReference type="ARBA" id="ARBA00022679"/>
    </source>
</evidence>
<keyword evidence="3" id="KW-0240">DNA-directed RNA polymerase</keyword>
<feature type="compositionally biased region" description="Basic and acidic residues" evidence="7">
    <location>
        <begin position="21"/>
        <end position="30"/>
    </location>
</feature>
<dbReference type="EMBL" id="UYWX01021958">
    <property type="protein sequence ID" value="VDM35608.1"/>
    <property type="molecule type" value="Genomic_DNA"/>
</dbReference>
<dbReference type="InterPro" id="IPR045867">
    <property type="entry name" value="DNA-dir_RpoC_beta_prime"/>
</dbReference>
<evidence type="ECO:0000256" key="1">
    <source>
        <dbReference type="ARBA" id="ARBA00006460"/>
    </source>
</evidence>